<dbReference type="Proteomes" id="UP000000447">
    <property type="component" value="Plasmid unnamed"/>
</dbReference>
<dbReference type="eggNOG" id="COG0662">
    <property type="taxonomic scope" value="Bacteria"/>
</dbReference>
<dbReference type="InterPro" id="IPR011051">
    <property type="entry name" value="RmlC_Cupin_sf"/>
</dbReference>
<evidence type="ECO:0000259" key="1">
    <source>
        <dbReference type="Pfam" id="PF07883"/>
    </source>
</evidence>
<evidence type="ECO:0000313" key="3">
    <source>
        <dbReference type="Proteomes" id="UP000000447"/>
    </source>
</evidence>
<dbReference type="CDD" id="cd02238">
    <property type="entry name" value="cupin_KdgF"/>
    <property type="match status" value="1"/>
</dbReference>
<dbReference type="RefSeq" id="WP_012642436.1">
    <property type="nucleotide sequence ID" value="NC_011961.1"/>
</dbReference>
<gene>
    <name evidence="2" type="ordered locus">trd_A0367</name>
</gene>
<keyword evidence="3" id="KW-1185">Reference proteome</keyword>
<evidence type="ECO:0000313" key="2">
    <source>
        <dbReference type="EMBL" id="ACM06449.1"/>
    </source>
</evidence>
<dbReference type="EMBL" id="CP001276">
    <property type="protein sequence ID" value="ACM06449.1"/>
    <property type="molecule type" value="Genomic_DNA"/>
</dbReference>
<dbReference type="HOGENOM" id="CLU_134269_2_1_0"/>
<feature type="domain" description="Cupin type-2" evidence="1">
    <location>
        <begin position="38"/>
        <end position="104"/>
    </location>
</feature>
<dbReference type="InterPro" id="IPR052535">
    <property type="entry name" value="Bacilysin_H2HPP_isomerase"/>
</dbReference>
<proteinExistence type="predicted"/>
<name>B9L3K3_THERP</name>
<dbReference type="InterPro" id="IPR014710">
    <property type="entry name" value="RmlC-like_jellyroll"/>
</dbReference>
<dbReference type="PANTHER" id="PTHR40112:SF1">
    <property type="entry name" value="H2HPP ISOMERASE"/>
    <property type="match status" value="1"/>
</dbReference>
<sequence>MGGASSVSVVQWDVLPVESPRPGIFRQTLHGDRQTVVRYRYAPGSVFPVHAHPEEQVTMVLRGTLALEVAGKESICGPGTVVVIPGGVPHGARVVGEEEVETLNTFVPRRTSAP</sequence>
<dbReference type="SUPFAM" id="SSF51182">
    <property type="entry name" value="RmlC-like cupins"/>
    <property type="match status" value="1"/>
</dbReference>
<dbReference type="AlphaFoldDB" id="B9L3K3"/>
<reference evidence="2 3" key="1">
    <citation type="journal article" date="2009" name="PLoS ONE">
        <title>Complete genome sequence of the aerobic CO-oxidizing thermophile Thermomicrobium roseum.</title>
        <authorList>
            <person name="Wu D."/>
            <person name="Raymond J."/>
            <person name="Wu M."/>
            <person name="Chatterji S."/>
            <person name="Ren Q."/>
            <person name="Graham J.E."/>
            <person name="Bryant D.A."/>
            <person name="Robb F."/>
            <person name="Colman A."/>
            <person name="Tallon L.J."/>
            <person name="Badger J.H."/>
            <person name="Madupu R."/>
            <person name="Ward N.L."/>
            <person name="Eisen J.A."/>
        </authorList>
    </citation>
    <scope>NUCLEOTIDE SEQUENCE [LARGE SCALE GENOMIC DNA]</scope>
    <source>
        <strain evidence="3">ATCC 27502 / DSM 5159 / P-2</strain>
        <plasmid evidence="2">unnamed</plasmid>
    </source>
</reference>
<geneLocation type="plasmid" evidence="3">
    <name>Tros</name>
</geneLocation>
<organism evidence="2 3">
    <name type="scientific">Thermomicrobium roseum (strain ATCC 27502 / DSM 5159 / P-2)</name>
    <dbReference type="NCBI Taxonomy" id="309801"/>
    <lineage>
        <taxon>Bacteria</taxon>
        <taxon>Pseudomonadati</taxon>
        <taxon>Thermomicrobiota</taxon>
        <taxon>Thermomicrobia</taxon>
        <taxon>Thermomicrobiales</taxon>
        <taxon>Thermomicrobiaceae</taxon>
        <taxon>Thermomicrobium</taxon>
    </lineage>
</organism>
<protein>
    <submittedName>
        <fullName evidence="2">Cupin 2, conserved barrel domain protein</fullName>
    </submittedName>
</protein>
<keyword evidence="2" id="KW-0614">Plasmid</keyword>
<dbReference type="KEGG" id="tro:trd_A0367"/>
<dbReference type="OrthoDB" id="9811153at2"/>
<dbReference type="Pfam" id="PF07883">
    <property type="entry name" value="Cupin_2"/>
    <property type="match status" value="1"/>
</dbReference>
<accession>B9L3K3</accession>
<dbReference type="Gene3D" id="2.60.120.10">
    <property type="entry name" value="Jelly Rolls"/>
    <property type="match status" value="1"/>
</dbReference>
<dbReference type="PANTHER" id="PTHR40112">
    <property type="entry name" value="H2HPP ISOMERASE"/>
    <property type="match status" value="1"/>
</dbReference>
<dbReference type="InterPro" id="IPR013096">
    <property type="entry name" value="Cupin_2"/>
</dbReference>